<dbReference type="Proteomes" id="UP001610334">
    <property type="component" value="Unassembled WGS sequence"/>
</dbReference>
<sequence>MVAIPKFRYISVSLGEEGVLVLKYNRPEAGNAINNATIKELFRALQWAVEEPKVRIIVQTGEGKFFTTGMDLSTTQGEVDSPQILYEVNKLMINCEKITIAAVNGPGVGYGASSIGLFDLVYTVPDAYFFTPFIKWGLCAEACSSFAFPSTMGRQRASHMLLTGDRIKAPELEAAGLVSKIIAKENFLRDVLAIAKLLAGQPAEALKANKQLLSKCWKEQLHETNERELRAFEDLMQGILQNDTHRFALNMELTNRKPVPTDQEGAFGTWPEEIPGTDHVEDSKEQANLADALTNTEKKRVMYIMTYVDFFHVYNLSQHECAPSTVTLQ</sequence>
<comment type="subcellular location">
    <subcellularLocation>
        <location evidence="1">Peroxisome</location>
    </subcellularLocation>
</comment>
<dbReference type="SUPFAM" id="SSF52096">
    <property type="entry name" value="ClpP/crotonase"/>
    <property type="match status" value="1"/>
</dbReference>
<dbReference type="PANTHER" id="PTHR43684:SF1">
    <property type="entry name" value="ENOYL-COA DELTA ISOMERASE 2"/>
    <property type="match status" value="1"/>
</dbReference>
<evidence type="ECO:0000256" key="2">
    <source>
        <dbReference type="ARBA" id="ARBA00023140"/>
    </source>
</evidence>
<dbReference type="InterPro" id="IPR051053">
    <property type="entry name" value="ECH/Chromodomain_protein"/>
</dbReference>
<evidence type="ECO:0000256" key="1">
    <source>
        <dbReference type="ARBA" id="ARBA00004275"/>
    </source>
</evidence>
<dbReference type="InterPro" id="IPR001753">
    <property type="entry name" value="Enoyl-CoA_hydra/iso"/>
</dbReference>
<dbReference type="CDD" id="cd06558">
    <property type="entry name" value="crotonase-like"/>
    <property type="match status" value="1"/>
</dbReference>
<reference evidence="4 5" key="1">
    <citation type="submission" date="2024-07" db="EMBL/GenBank/DDBJ databases">
        <title>Section-level genome sequencing and comparative genomics of Aspergillus sections Usti and Cavernicolus.</title>
        <authorList>
            <consortium name="Lawrence Berkeley National Laboratory"/>
            <person name="Nybo J.L."/>
            <person name="Vesth T.C."/>
            <person name="Theobald S."/>
            <person name="Frisvad J.C."/>
            <person name="Larsen T.O."/>
            <person name="Kjaerboelling I."/>
            <person name="Rothschild-Mancinelli K."/>
            <person name="Lyhne E.K."/>
            <person name="Kogle M.E."/>
            <person name="Barry K."/>
            <person name="Clum A."/>
            <person name="Na H."/>
            <person name="Ledsgaard L."/>
            <person name="Lin J."/>
            <person name="Lipzen A."/>
            <person name="Kuo A."/>
            <person name="Riley R."/>
            <person name="Mondo S."/>
            <person name="Labutti K."/>
            <person name="Haridas S."/>
            <person name="Pangalinan J."/>
            <person name="Salamov A.A."/>
            <person name="Simmons B.A."/>
            <person name="Magnuson J.K."/>
            <person name="Chen J."/>
            <person name="Drula E."/>
            <person name="Henrissat B."/>
            <person name="Wiebenga A."/>
            <person name="Lubbers R.J."/>
            <person name="Gomes A.C."/>
            <person name="Makela M.R."/>
            <person name="Stajich J."/>
            <person name="Grigoriev I.V."/>
            <person name="Mortensen U.H."/>
            <person name="De Vries R.P."/>
            <person name="Baker S.E."/>
            <person name="Andersen M.R."/>
        </authorList>
    </citation>
    <scope>NUCLEOTIDE SEQUENCE [LARGE SCALE GENOMIC DNA]</scope>
    <source>
        <strain evidence="4 5">CBS 588.65</strain>
    </source>
</reference>
<name>A0ABR4HD48_9EURO</name>
<dbReference type="InterPro" id="IPR029045">
    <property type="entry name" value="ClpP/crotonase-like_dom_sf"/>
</dbReference>
<protein>
    <submittedName>
        <fullName evidence="4">ClpP/crotonase-like domain-containing protein</fullName>
    </submittedName>
</protein>
<keyword evidence="5" id="KW-1185">Reference proteome</keyword>
<evidence type="ECO:0000313" key="5">
    <source>
        <dbReference type="Proteomes" id="UP001610334"/>
    </source>
</evidence>
<dbReference type="Gene3D" id="3.90.226.10">
    <property type="entry name" value="2-enoyl-CoA Hydratase, Chain A, domain 1"/>
    <property type="match status" value="1"/>
</dbReference>
<dbReference type="PANTHER" id="PTHR43684">
    <property type="match status" value="1"/>
</dbReference>
<evidence type="ECO:0000313" key="4">
    <source>
        <dbReference type="EMBL" id="KAL2813413.1"/>
    </source>
</evidence>
<dbReference type="Pfam" id="PF00378">
    <property type="entry name" value="ECH_1"/>
    <property type="match status" value="1"/>
</dbReference>
<keyword evidence="2" id="KW-0576">Peroxisome</keyword>
<keyword evidence="3" id="KW-0413">Isomerase</keyword>
<comment type="caution">
    <text evidence="4">The sequence shown here is derived from an EMBL/GenBank/DDBJ whole genome shotgun (WGS) entry which is preliminary data.</text>
</comment>
<organism evidence="4 5">
    <name type="scientific">Aspergillus granulosus</name>
    <dbReference type="NCBI Taxonomy" id="176169"/>
    <lineage>
        <taxon>Eukaryota</taxon>
        <taxon>Fungi</taxon>
        <taxon>Dikarya</taxon>
        <taxon>Ascomycota</taxon>
        <taxon>Pezizomycotina</taxon>
        <taxon>Eurotiomycetes</taxon>
        <taxon>Eurotiomycetidae</taxon>
        <taxon>Eurotiales</taxon>
        <taxon>Aspergillaceae</taxon>
        <taxon>Aspergillus</taxon>
        <taxon>Aspergillus subgen. Nidulantes</taxon>
    </lineage>
</organism>
<gene>
    <name evidence="4" type="ORF">BJX63DRAFT_431997</name>
</gene>
<accession>A0ABR4HD48</accession>
<evidence type="ECO:0000256" key="3">
    <source>
        <dbReference type="ARBA" id="ARBA00023235"/>
    </source>
</evidence>
<proteinExistence type="predicted"/>
<dbReference type="EMBL" id="JBFXLT010000040">
    <property type="protein sequence ID" value="KAL2813413.1"/>
    <property type="molecule type" value="Genomic_DNA"/>
</dbReference>